<dbReference type="EMBL" id="WIGN01000003">
    <property type="protein sequence ID" value="KAF6821017.1"/>
    <property type="molecule type" value="Genomic_DNA"/>
</dbReference>
<feature type="domain" description="DUF5672" evidence="2">
    <location>
        <begin position="134"/>
        <end position="258"/>
    </location>
</feature>
<dbReference type="InterPro" id="IPR043729">
    <property type="entry name" value="DUF5672"/>
</dbReference>
<keyword evidence="4" id="KW-1185">Reference proteome</keyword>
<evidence type="ECO:0000259" key="2">
    <source>
        <dbReference type="Pfam" id="PF18922"/>
    </source>
</evidence>
<dbReference type="AlphaFoldDB" id="A0A8H6JXP4"/>
<dbReference type="Pfam" id="PF18922">
    <property type="entry name" value="DUF5672"/>
    <property type="match status" value="1"/>
</dbReference>
<comment type="caution">
    <text evidence="3">The sequence shown here is derived from an EMBL/GenBank/DDBJ whole genome shotgun (WGS) entry which is preliminary data.</text>
</comment>
<evidence type="ECO:0000313" key="4">
    <source>
        <dbReference type="Proteomes" id="UP000652219"/>
    </source>
</evidence>
<evidence type="ECO:0000256" key="1">
    <source>
        <dbReference type="SAM" id="MobiDB-lite"/>
    </source>
</evidence>
<evidence type="ECO:0000313" key="3">
    <source>
        <dbReference type="EMBL" id="KAF6821017.1"/>
    </source>
</evidence>
<reference evidence="3 4" key="1">
    <citation type="journal article" date="2020" name="Phytopathology">
        <title>Genome Sequence Resources of Colletotrichum truncatum, C. plurivorum, C. musicola, and C. sojae: Four Species Pathogenic to Soybean (Glycine max).</title>
        <authorList>
            <person name="Rogerio F."/>
            <person name="Boufleur T.R."/>
            <person name="Ciampi-Guillardi M."/>
            <person name="Sukno S.A."/>
            <person name="Thon M.R."/>
            <person name="Massola Junior N.S."/>
            <person name="Baroncelli R."/>
        </authorList>
    </citation>
    <scope>NUCLEOTIDE SEQUENCE [LARGE SCALE GENOMIC DNA]</scope>
    <source>
        <strain evidence="3 4">LFN0009</strain>
    </source>
</reference>
<organism evidence="3 4">
    <name type="scientific">Colletotrichum sojae</name>
    <dbReference type="NCBI Taxonomy" id="2175907"/>
    <lineage>
        <taxon>Eukaryota</taxon>
        <taxon>Fungi</taxon>
        <taxon>Dikarya</taxon>
        <taxon>Ascomycota</taxon>
        <taxon>Pezizomycotina</taxon>
        <taxon>Sordariomycetes</taxon>
        <taxon>Hypocreomycetidae</taxon>
        <taxon>Glomerellales</taxon>
        <taxon>Glomerellaceae</taxon>
        <taxon>Colletotrichum</taxon>
        <taxon>Colletotrichum orchidearum species complex</taxon>
    </lineage>
</organism>
<proteinExistence type="predicted"/>
<name>A0A8H6JXP4_9PEZI</name>
<feature type="region of interest" description="Disordered" evidence="1">
    <location>
        <begin position="318"/>
        <end position="452"/>
    </location>
</feature>
<gene>
    <name evidence="3" type="ORF">CSOJ01_00452</name>
</gene>
<feature type="compositionally biased region" description="Basic and acidic residues" evidence="1">
    <location>
        <begin position="330"/>
        <end position="412"/>
    </location>
</feature>
<accession>A0A8H6JXP4</accession>
<sequence>MAAMNGSAGMFAITKGRLMILTSLVITWWFAHLLPNYKPMIKAQFKSRLDEARQKIPKIKVDWNPTDDPRAKYNASKLALIIEPRPLPHLVPQMLHMTSVVPPDWRFLFIGSNKSVVSVSRSYGIKHQQIIGKLDLMVLPDPWQIDSKEYVHRLLTDIRFYEEFLPGVEWILKFESDSILCSNSNRSLNDWLDWSWAGAPRTPDDRFSGNGGLSLRRVSSIKRVLQFQERYNDTDAEDEWYGKRLWVMQGEKVAHGTKGVLAVEDVYIEKAMGYHVRDGGNTLSDNVWKNATQRKKIFDYCPELSMIMDMKLERERCDGDNKEGGIGPTDAEKEKAEEEAKKKAEEEAKAKAEEAAKSAAEEEERRKKEEEEKKNKQEDDKKKQAEDTEKKKSEEEARKKQAEEYLKNHKDSSPSIGLEDLDDLDDMLKLDYGLGGGDSASPSEHIDDADAKAKEMAAEAKAKAADKAAVARTAVHPI</sequence>
<protein>
    <recommendedName>
        <fullName evidence="2">DUF5672 domain-containing protein</fullName>
    </recommendedName>
</protein>
<dbReference type="Proteomes" id="UP000652219">
    <property type="component" value="Unassembled WGS sequence"/>
</dbReference>